<reference evidence="2 3" key="1">
    <citation type="journal article" date="2007" name="J. Bacteriol.">
        <title>The complete genome sequence of Roseobacter denitrificans reveals a mixotrophic rather than photosynthetic metabolism.</title>
        <authorList>
            <person name="Swingley W.D."/>
            <person name="Sadekar S."/>
            <person name="Mastrian S.D."/>
            <person name="Matthies H.J."/>
            <person name="Hao J."/>
            <person name="Ramos H."/>
            <person name="Acharya C.R."/>
            <person name="Conrad A.L."/>
            <person name="Taylor H.L."/>
            <person name="Dejesa L.C."/>
            <person name="Shah M.K."/>
            <person name="O'huallachain M.E."/>
            <person name="Lince M.T."/>
            <person name="Blankenship R.E."/>
            <person name="Beatty J.T."/>
            <person name="Touchman J.W."/>
        </authorList>
    </citation>
    <scope>NUCLEOTIDE SEQUENCE [LARGE SCALE GENOMIC DNA]</scope>
    <source>
        <strain evidence="3">ATCC 33942 / OCh 114</strain>
    </source>
</reference>
<sequence>MYIAMNRFTVTKTNAAAFEALWLGRDSHLKSMEGFVEFHMLKGPENSDGHILYASHTVWASEEAFREWTRSDAFRLAHKDAGKTAKLHEGSPQFEGFSVIQHL</sequence>
<dbReference type="Gene3D" id="3.30.70.100">
    <property type="match status" value="1"/>
</dbReference>
<dbReference type="STRING" id="375451.RD1_4192"/>
<dbReference type="Proteomes" id="UP000007029">
    <property type="component" value="Chromosome"/>
</dbReference>
<dbReference type="HOGENOM" id="CLU_141544_0_0_5"/>
<dbReference type="InterPro" id="IPR050404">
    <property type="entry name" value="Heme-degrading_MO"/>
</dbReference>
<dbReference type="OrthoDB" id="9798115at2"/>
<protein>
    <recommendedName>
        <fullName evidence="1">ABM domain-containing protein</fullName>
    </recommendedName>
</protein>
<dbReference type="RefSeq" id="WP_011570240.1">
    <property type="nucleotide sequence ID" value="NC_008209.1"/>
</dbReference>
<dbReference type="eggNOG" id="COG2329">
    <property type="taxonomic scope" value="Bacteria"/>
</dbReference>
<feature type="domain" description="ABM" evidence="1">
    <location>
        <begin position="2"/>
        <end position="94"/>
    </location>
</feature>
<dbReference type="EMBL" id="CP000362">
    <property type="protein sequence ID" value="ABG33630.1"/>
    <property type="molecule type" value="Genomic_DNA"/>
</dbReference>
<evidence type="ECO:0000259" key="1">
    <source>
        <dbReference type="PROSITE" id="PS51725"/>
    </source>
</evidence>
<dbReference type="PROSITE" id="PS51725">
    <property type="entry name" value="ABM"/>
    <property type="match status" value="1"/>
</dbReference>
<evidence type="ECO:0000313" key="2">
    <source>
        <dbReference type="EMBL" id="ABG33630.1"/>
    </source>
</evidence>
<dbReference type="KEGG" id="rde:RD1_4192"/>
<dbReference type="PANTHER" id="PTHR34474:SF2">
    <property type="entry name" value="SIGNAL TRANSDUCTION PROTEIN TRAP"/>
    <property type="match status" value="1"/>
</dbReference>
<dbReference type="PANTHER" id="PTHR34474">
    <property type="entry name" value="SIGNAL TRANSDUCTION PROTEIN TRAP"/>
    <property type="match status" value="1"/>
</dbReference>
<organism evidence="2 3">
    <name type="scientific">Roseobacter denitrificans (strain ATCC 33942 / OCh 114)</name>
    <name type="common">Erythrobacter sp. (strain OCh 114)</name>
    <name type="synonym">Roseobacter denitrificans</name>
    <dbReference type="NCBI Taxonomy" id="375451"/>
    <lineage>
        <taxon>Bacteria</taxon>
        <taxon>Pseudomonadati</taxon>
        <taxon>Pseudomonadota</taxon>
        <taxon>Alphaproteobacteria</taxon>
        <taxon>Rhodobacterales</taxon>
        <taxon>Roseobacteraceae</taxon>
        <taxon>Roseobacter</taxon>
    </lineage>
</organism>
<accession>Q160G3</accession>
<gene>
    <name evidence="2" type="ordered locus">RD1_4192</name>
</gene>
<keyword evidence="3" id="KW-1185">Reference proteome</keyword>
<evidence type="ECO:0000313" key="3">
    <source>
        <dbReference type="Proteomes" id="UP000007029"/>
    </source>
</evidence>
<dbReference type="AlphaFoldDB" id="Q160G3"/>
<dbReference type="InterPro" id="IPR007138">
    <property type="entry name" value="ABM_dom"/>
</dbReference>
<dbReference type="Pfam" id="PF03992">
    <property type="entry name" value="ABM"/>
    <property type="match status" value="1"/>
</dbReference>
<name>Q160G3_ROSDO</name>
<dbReference type="SUPFAM" id="SSF54909">
    <property type="entry name" value="Dimeric alpha+beta barrel"/>
    <property type="match status" value="1"/>
</dbReference>
<dbReference type="InterPro" id="IPR011008">
    <property type="entry name" value="Dimeric_a/b-barrel"/>
</dbReference>
<proteinExistence type="predicted"/>